<evidence type="ECO:0000256" key="6">
    <source>
        <dbReference type="ARBA" id="ARBA00022840"/>
    </source>
</evidence>
<dbReference type="PANTHER" id="PTHR12131">
    <property type="entry name" value="ATP-DEPENDENT RNA AND DNA HELICASE"/>
    <property type="match status" value="1"/>
</dbReference>
<feature type="compositionally biased region" description="Basic residues" evidence="10">
    <location>
        <begin position="35"/>
        <end position="44"/>
    </location>
</feature>
<dbReference type="FunFam" id="3.40.50.300:FF:000269">
    <property type="entry name" value="ATP-dependent RNA helicase SUPV3L1, mitochondrial"/>
    <property type="match status" value="1"/>
</dbReference>
<dbReference type="Pfam" id="PF22527">
    <property type="entry name" value="DEXQc_Suv3"/>
    <property type="match status" value="1"/>
</dbReference>
<dbReference type="Gene3D" id="3.40.50.300">
    <property type="entry name" value="P-loop containing nucleotide triphosphate hydrolases"/>
    <property type="match status" value="2"/>
</dbReference>
<dbReference type="FunFam" id="3.40.50.300:FF:000957">
    <property type="entry name" value="ATP-dependent RNA helicase SUV3L, mitochondrial"/>
    <property type="match status" value="1"/>
</dbReference>
<sequence length="789" mass="88567">MQPWTGSGSRSLFCILRSLTRPAERHFATSPALQRSKRTQKPKTKRDEDNESVFGRTLKKKTLPATKIARQDIAATRDFGRVVETALRDVKYRLHNTSQLPETWGRFERQMMNACRIDEAKTSEKQGSQGSFRHIKVSLQKSYLRSGVEGLRDELEYILYADSLTSMYSIPNLDAQREVADFRYPAEWYPRARSIQRTVHLHVGPTNSGKTYHALKRLEGCKSGFYAGPLRLLAQEVYHRFKDKGVPVSLVTGDDVKVPERGETPRVISNTVEMVGLGREFDVGVIDEIQMIANPKRGWAWTRAVLGAQVKELHLCGETRAVPLIRELCALTGDNLEIHRYDRLNPLEVMEHSLRGNLNKLEKGDCIVSFSRVGIHALKADIEKLTGRRVAIVYGGLPAEIRTQQASLFNDPDNDYDFLVASDAIGMGLNLSCKRIIFETLIKRTPAGLQRLSVPEIKQIGGRAGRYRPAGVHNGSEDSSEPNVGLVTCIEEVDLPYIQQAMGMEPPPLRAAGLWPPDFAFQKFAAYFPRSVPFEYLIKRLMEIAQVNPLFFLCETDGQLQNAEIIDTVEGLRIQDQLTLMAAPMETKDQSSRAVCGSFAACVAENTRGRLLDIPSLDLEILEKTVSGNKDYLHALESLHKAIILYSWLSFRFGGIFTDRTLAAHVKELVEERMIRALTEFSANKKLRKNASLRRQIALQKQILDQQRIISDADLISPHGEGEDQMQVDLSRDESANSQPTSPADEMPDEGHLDESSGDALEDDLSEDDLVEDLEDSISSPEAKPLQHD</sequence>
<reference evidence="12" key="1">
    <citation type="submission" date="2022-11" db="EMBL/GenBank/DDBJ databases">
        <authorList>
            <person name="Petersen C."/>
        </authorList>
    </citation>
    <scope>NUCLEOTIDE SEQUENCE</scope>
    <source>
        <strain evidence="12">IBT 26290</strain>
    </source>
</reference>
<dbReference type="InterPro" id="IPR022192">
    <property type="entry name" value="SUV3_C"/>
</dbReference>
<evidence type="ECO:0000256" key="4">
    <source>
        <dbReference type="ARBA" id="ARBA00022801"/>
    </source>
</evidence>
<dbReference type="Proteomes" id="UP001149163">
    <property type="component" value="Unassembled WGS sequence"/>
</dbReference>
<evidence type="ECO:0000313" key="12">
    <source>
        <dbReference type="EMBL" id="KAJ5160219.1"/>
    </source>
</evidence>
<dbReference type="GO" id="GO:0003724">
    <property type="term" value="F:RNA helicase activity"/>
    <property type="evidence" value="ECO:0007669"/>
    <property type="project" value="UniProtKB-EC"/>
</dbReference>
<dbReference type="Gene3D" id="1.20.58.1080">
    <property type="match status" value="1"/>
</dbReference>
<evidence type="ECO:0000259" key="11">
    <source>
        <dbReference type="PROSITE" id="PS51194"/>
    </source>
</evidence>
<dbReference type="RefSeq" id="XP_056541777.1">
    <property type="nucleotide sequence ID" value="XM_056689348.1"/>
</dbReference>
<evidence type="ECO:0000256" key="2">
    <source>
        <dbReference type="ARBA" id="ARBA00012552"/>
    </source>
</evidence>
<dbReference type="GeneID" id="81428524"/>
<dbReference type="GO" id="GO:0000965">
    <property type="term" value="P:mitochondrial RNA 3'-end processing"/>
    <property type="evidence" value="ECO:0007669"/>
    <property type="project" value="TreeGrafter"/>
</dbReference>
<dbReference type="CDD" id="cd17913">
    <property type="entry name" value="DEXQc_Suv3"/>
    <property type="match status" value="1"/>
</dbReference>
<evidence type="ECO:0000313" key="13">
    <source>
        <dbReference type="Proteomes" id="UP001149163"/>
    </source>
</evidence>
<reference evidence="12" key="2">
    <citation type="journal article" date="2023" name="IMA Fungus">
        <title>Comparative genomic study of the Penicillium genus elucidates a diverse pangenome and 15 lateral gene transfer events.</title>
        <authorList>
            <person name="Petersen C."/>
            <person name="Sorensen T."/>
            <person name="Nielsen M.R."/>
            <person name="Sondergaard T.E."/>
            <person name="Sorensen J.L."/>
            <person name="Fitzpatrick D.A."/>
            <person name="Frisvad J.C."/>
            <person name="Nielsen K.L."/>
        </authorList>
    </citation>
    <scope>NUCLEOTIDE SEQUENCE</scope>
    <source>
        <strain evidence="12">IBT 26290</strain>
    </source>
</reference>
<keyword evidence="8" id="KW-0496">Mitochondrion</keyword>
<protein>
    <recommendedName>
        <fullName evidence="2">RNA helicase</fullName>
        <ecNumber evidence="2">3.6.4.13</ecNumber>
    </recommendedName>
</protein>
<dbReference type="SUPFAM" id="SSF52540">
    <property type="entry name" value="P-loop containing nucleoside triphosphate hydrolases"/>
    <property type="match status" value="1"/>
</dbReference>
<keyword evidence="7" id="KW-0809">Transit peptide</keyword>
<feature type="region of interest" description="Disordered" evidence="10">
    <location>
        <begin position="25"/>
        <end position="52"/>
    </location>
</feature>
<name>A0A9W9LJX8_9EURO</name>
<evidence type="ECO:0000256" key="7">
    <source>
        <dbReference type="ARBA" id="ARBA00022946"/>
    </source>
</evidence>
<dbReference type="EMBL" id="JAPQKN010000004">
    <property type="protein sequence ID" value="KAJ5160219.1"/>
    <property type="molecule type" value="Genomic_DNA"/>
</dbReference>
<evidence type="ECO:0000256" key="5">
    <source>
        <dbReference type="ARBA" id="ARBA00022806"/>
    </source>
</evidence>
<dbReference type="SMART" id="SM00490">
    <property type="entry name" value="HELICc"/>
    <property type="match status" value="1"/>
</dbReference>
<dbReference type="Pfam" id="PF00271">
    <property type="entry name" value="Helicase_C"/>
    <property type="match status" value="1"/>
</dbReference>
<feature type="domain" description="Helicase C-terminal" evidence="11">
    <location>
        <begin position="353"/>
        <end position="510"/>
    </location>
</feature>
<dbReference type="AlphaFoldDB" id="A0A9W9LJX8"/>
<dbReference type="InterPro" id="IPR027417">
    <property type="entry name" value="P-loop_NTPase"/>
</dbReference>
<proteinExistence type="predicted"/>
<evidence type="ECO:0000256" key="3">
    <source>
        <dbReference type="ARBA" id="ARBA00022741"/>
    </source>
</evidence>
<accession>A0A9W9LJX8</accession>
<evidence type="ECO:0000256" key="1">
    <source>
        <dbReference type="ARBA" id="ARBA00004173"/>
    </source>
</evidence>
<dbReference type="Pfam" id="PF12513">
    <property type="entry name" value="SUV3_C"/>
    <property type="match status" value="1"/>
</dbReference>
<evidence type="ECO:0000256" key="10">
    <source>
        <dbReference type="SAM" id="MobiDB-lite"/>
    </source>
</evidence>
<dbReference type="InterPro" id="IPR050699">
    <property type="entry name" value="RNA-DNA_Helicase"/>
</dbReference>
<dbReference type="GO" id="GO:0045025">
    <property type="term" value="C:mitochondrial degradosome"/>
    <property type="evidence" value="ECO:0007669"/>
    <property type="project" value="TreeGrafter"/>
</dbReference>
<dbReference type="CDD" id="cd18805">
    <property type="entry name" value="SF2_C_suv3"/>
    <property type="match status" value="1"/>
</dbReference>
<dbReference type="FunFam" id="1.20.58.1080:FF:000005">
    <property type="entry name" value="Mitochondrial ATP-dependent RNA helicase Suv3, putative"/>
    <property type="match status" value="1"/>
</dbReference>
<dbReference type="FunFam" id="1.20.272.40:FF:000002">
    <property type="entry name" value="ATP-dependent RNA helicase SUV3, mitochondrial"/>
    <property type="match status" value="1"/>
</dbReference>
<gene>
    <name evidence="12" type="ORF">N7482_007223</name>
</gene>
<dbReference type="InterPro" id="IPR044774">
    <property type="entry name" value="Suv3_DEXQc"/>
</dbReference>
<keyword evidence="3" id="KW-0547">Nucleotide-binding</keyword>
<dbReference type="InterPro" id="IPR001650">
    <property type="entry name" value="Helicase_C-like"/>
</dbReference>
<keyword evidence="5 12" id="KW-0347">Helicase</keyword>
<dbReference type="GO" id="GO:0005524">
    <property type="term" value="F:ATP binding"/>
    <property type="evidence" value="ECO:0007669"/>
    <property type="project" value="UniProtKB-KW"/>
</dbReference>
<dbReference type="InterPro" id="IPR055206">
    <property type="entry name" value="DEXQc_SUV3"/>
</dbReference>
<evidence type="ECO:0000256" key="8">
    <source>
        <dbReference type="ARBA" id="ARBA00023128"/>
    </source>
</evidence>
<dbReference type="PROSITE" id="PS51194">
    <property type="entry name" value="HELICASE_CTER"/>
    <property type="match status" value="1"/>
</dbReference>
<dbReference type="PANTHER" id="PTHR12131:SF1">
    <property type="entry name" value="ATP-DEPENDENT RNA HELICASE SUPV3L1, MITOCHONDRIAL-RELATED"/>
    <property type="match status" value="1"/>
</dbReference>
<dbReference type="EC" id="3.6.4.13" evidence="2"/>
<organism evidence="12 13">
    <name type="scientific">Penicillium canariense</name>
    <dbReference type="NCBI Taxonomy" id="189055"/>
    <lineage>
        <taxon>Eukaryota</taxon>
        <taxon>Fungi</taxon>
        <taxon>Dikarya</taxon>
        <taxon>Ascomycota</taxon>
        <taxon>Pezizomycotina</taxon>
        <taxon>Eurotiomycetes</taxon>
        <taxon>Eurotiomycetidae</taxon>
        <taxon>Eurotiales</taxon>
        <taxon>Aspergillaceae</taxon>
        <taxon>Penicillium</taxon>
    </lineage>
</organism>
<keyword evidence="6" id="KW-0067">ATP-binding</keyword>
<dbReference type="GO" id="GO:0016787">
    <property type="term" value="F:hydrolase activity"/>
    <property type="evidence" value="ECO:0007669"/>
    <property type="project" value="UniProtKB-KW"/>
</dbReference>
<dbReference type="OrthoDB" id="6692397at2759"/>
<feature type="region of interest" description="Disordered" evidence="10">
    <location>
        <begin position="716"/>
        <end position="789"/>
    </location>
</feature>
<dbReference type="Gene3D" id="1.20.272.40">
    <property type="match status" value="1"/>
</dbReference>
<comment type="catalytic activity">
    <reaction evidence="9">
        <text>ATP + H2O = ADP + phosphate + H(+)</text>
        <dbReference type="Rhea" id="RHEA:13065"/>
        <dbReference type="ChEBI" id="CHEBI:15377"/>
        <dbReference type="ChEBI" id="CHEBI:15378"/>
        <dbReference type="ChEBI" id="CHEBI:30616"/>
        <dbReference type="ChEBI" id="CHEBI:43474"/>
        <dbReference type="ChEBI" id="CHEBI:456216"/>
        <dbReference type="EC" id="3.6.4.13"/>
    </reaction>
</comment>
<evidence type="ECO:0000256" key="9">
    <source>
        <dbReference type="ARBA" id="ARBA00047984"/>
    </source>
</evidence>
<comment type="caution">
    <text evidence="12">The sequence shown here is derived from an EMBL/GenBank/DDBJ whole genome shotgun (WGS) entry which is preliminary data.</text>
</comment>
<comment type="subcellular location">
    <subcellularLocation>
        <location evidence="1">Mitochondrion</location>
    </subcellularLocation>
</comment>
<feature type="compositionally biased region" description="Acidic residues" evidence="10">
    <location>
        <begin position="756"/>
        <end position="776"/>
    </location>
</feature>
<keyword evidence="4" id="KW-0378">Hydrolase</keyword>
<keyword evidence="13" id="KW-1185">Reference proteome</keyword>